<evidence type="ECO:0000313" key="1">
    <source>
        <dbReference type="EMBL" id="QAY33590.1"/>
    </source>
</evidence>
<evidence type="ECO:0000313" key="2">
    <source>
        <dbReference type="Proteomes" id="UP000293589"/>
    </source>
</evidence>
<dbReference type="AlphaFoldDB" id="A0A4P6DXQ7"/>
<sequence length="64" mass="7323">MVLLSVKRCKRQRPDGRFLPQRVLLCCASGSPLQTQAFPLCRPCRTFPTSSPLPWTLIHRDRDA</sequence>
<name>A0A4P6DXQ7_9BIFI</name>
<gene>
    <name evidence="1" type="ORF">ESN35_09385</name>
</gene>
<proteinExistence type="predicted"/>
<dbReference type="Proteomes" id="UP000293589">
    <property type="component" value="Chromosome"/>
</dbReference>
<organism evidence="1 2">
    <name type="scientific">Bifidobacterium pullorum subsp. gallinarum</name>
    <dbReference type="NCBI Taxonomy" id="78344"/>
    <lineage>
        <taxon>Bacteria</taxon>
        <taxon>Bacillati</taxon>
        <taxon>Actinomycetota</taxon>
        <taxon>Actinomycetes</taxon>
        <taxon>Bifidobacteriales</taxon>
        <taxon>Bifidobacteriaceae</taxon>
        <taxon>Bifidobacterium</taxon>
    </lineage>
</organism>
<dbReference type="EMBL" id="CP035464">
    <property type="protein sequence ID" value="QAY33590.1"/>
    <property type="molecule type" value="Genomic_DNA"/>
</dbReference>
<protein>
    <submittedName>
        <fullName evidence="1">Uncharacterized protein</fullName>
    </submittedName>
</protein>
<dbReference type="KEGG" id="bgx:ESN35_09385"/>
<reference evidence="1 2" key="1">
    <citation type="submission" date="2019-01" db="EMBL/GenBank/DDBJ databases">
        <title>Complete genome sequence of Bifidobacterium gallinarum CACC 514.</title>
        <authorList>
            <person name="Jung M."/>
        </authorList>
    </citation>
    <scope>NUCLEOTIDE SEQUENCE [LARGE SCALE GENOMIC DNA]</scope>
    <source>
        <strain evidence="1 2">CACC 514</strain>
    </source>
</reference>
<accession>A0A4P6DXQ7</accession>